<dbReference type="AlphaFoldDB" id="A0A2A9E1J8"/>
<organism evidence="1 2">
    <name type="scientific">Sanguibacter antarcticus</name>
    <dbReference type="NCBI Taxonomy" id="372484"/>
    <lineage>
        <taxon>Bacteria</taxon>
        <taxon>Bacillati</taxon>
        <taxon>Actinomycetota</taxon>
        <taxon>Actinomycetes</taxon>
        <taxon>Micrococcales</taxon>
        <taxon>Sanguibacteraceae</taxon>
        <taxon>Sanguibacter</taxon>
    </lineage>
</organism>
<dbReference type="EMBL" id="PDJG01000001">
    <property type="protein sequence ID" value="PFG32724.1"/>
    <property type="molecule type" value="Genomic_DNA"/>
</dbReference>
<name>A0A2A9E1J8_9MICO</name>
<dbReference type="Pfam" id="PF14078">
    <property type="entry name" value="DUF4259"/>
    <property type="match status" value="1"/>
</dbReference>
<gene>
    <name evidence="1" type="ORF">ATL42_0570</name>
</gene>
<proteinExistence type="predicted"/>
<dbReference type="Proteomes" id="UP000225548">
    <property type="component" value="Unassembled WGS sequence"/>
</dbReference>
<dbReference type="RefSeq" id="WP_098454049.1">
    <property type="nucleotide sequence ID" value="NZ_PDJG01000001.1"/>
</dbReference>
<dbReference type="OrthoDB" id="3829495at2"/>
<evidence type="ECO:0000313" key="1">
    <source>
        <dbReference type="EMBL" id="PFG32724.1"/>
    </source>
</evidence>
<comment type="caution">
    <text evidence="1">The sequence shown here is derived from an EMBL/GenBank/DDBJ whole genome shotgun (WGS) entry which is preliminary data.</text>
</comment>
<evidence type="ECO:0000313" key="2">
    <source>
        <dbReference type="Proteomes" id="UP000225548"/>
    </source>
</evidence>
<dbReference type="InterPro" id="IPR025355">
    <property type="entry name" value="DUF4259"/>
</dbReference>
<reference evidence="1 2" key="1">
    <citation type="submission" date="2017-10" db="EMBL/GenBank/DDBJ databases">
        <title>Sequencing the genomes of 1000 actinobacteria strains.</title>
        <authorList>
            <person name="Klenk H.-P."/>
        </authorList>
    </citation>
    <scope>NUCLEOTIDE SEQUENCE [LARGE SCALE GENOMIC DNA]</scope>
    <source>
        <strain evidence="1 2">DSM 18966</strain>
    </source>
</reference>
<keyword evidence="2" id="KW-1185">Reference proteome</keyword>
<sequence length="137" mass="14666">MGAWGTGPFENDGAGELLASIRAGGPVFDTLGWAIDDDYLEVDGGQIALALVDLALVCLGTRTPAPALSGLDLAPLVAELSGARLDWILALADRTLSGTEASELYELWEETDTLAEWLRPAEQSVSELKTHRERTWA</sequence>
<accession>A0A2A9E1J8</accession>
<protein>
    <submittedName>
        <fullName evidence="1">Uncharacterized protein DUF4259</fullName>
    </submittedName>
</protein>